<evidence type="ECO:0000313" key="1">
    <source>
        <dbReference type="EMBL" id="XBY21972.1"/>
    </source>
</evidence>
<sequence>MHPSMQSRVECMSAMRVRAAVATAEFYSMINKPAPERSVRFQVVNKGVDAYHVIEIATGRVKGFRFSYKAAINLAQVLEARVDGVKVLIEGWGK</sequence>
<dbReference type="AlphaFoldDB" id="A0AAU7WMP1"/>
<protein>
    <recommendedName>
        <fullName evidence="2">KTSC domain-containing protein</fullName>
    </recommendedName>
</protein>
<proteinExistence type="predicted"/>
<organism evidence="1">
    <name type="scientific">Pseudomonas sp. W17</name>
    <dbReference type="NCBI Taxonomy" id="3144407"/>
    <lineage>
        <taxon>Bacteria</taxon>
        <taxon>Pseudomonadati</taxon>
        <taxon>Pseudomonadota</taxon>
        <taxon>Gammaproteobacteria</taxon>
        <taxon>Pseudomonadales</taxon>
        <taxon>Pseudomonadaceae</taxon>
        <taxon>Pseudomonas</taxon>
    </lineage>
</organism>
<dbReference type="RefSeq" id="WP_350403415.1">
    <property type="nucleotide sequence ID" value="NZ_CP158490.1"/>
</dbReference>
<name>A0AAU7WMP1_9PSED</name>
<reference evidence="1" key="1">
    <citation type="submission" date="2024-06" db="EMBL/GenBank/DDBJ databases">
        <authorList>
            <person name="Wu L."/>
        </authorList>
    </citation>
    <scope>NUCLEOTIDE SEQUENCE</scope>
    <source>
        <strain evidence="1">W17</strain>
    </source>
</reference>
<evidence type="ECO:0008006" key="2">
    <source>
        <dbReference type="Google" id="ProtNLM"/>
    </source>
</evidence>
<accession>A0AAU7WMP1</accession>
<gene>
    <name evidence="1" type="ORF">ABCR88_20975</name>
</gene>
<dbReference type="EMBL" id="CP158490">
    <property type="protein sequence ID" value="XBY21972.1"/>
    <property type="molecule type" value="Genomic_DNA"/>
</dbReference>